<dbReference type="SUPFAM" id="SSF55961">
    <property type="entry name" value="Bet v1-like"/>
    <property type="match status" value="1"/>
</dbReference>
<proteinExistence type="predicted"/>
<organism evidence="1 2">
    <name type="scientific">Nocardioides psychrotolerans</name>
    <dbReference type="NCBI Taxonomy" id="1005945"/>
    <lineage>
        <taxon>Bacteria</taxon>
        <taxon>Bacillati</taxon>
        <taxon>Actinomycetota</taxon>
        <taxon>Actinomycetes</taxon>
        <taxon>Propionibacteriales</taxon>
        <taxon>Nocardioidaceae</taxon>
        <taxon>Nocardioides</taxon>
    </lineage>
</organism>
<keyword evidence="2" id="KW-1185">Reference proteome</keyword>
<protein>
    <submittedName>
        <fullName evidence="1">Carbon monoxide dehydrogenase subunit G</fullName>
    </submittedName>
</protein>
<dbReference type="EMBL" id="FOQG01000001">
    <property type="protein sequence ID" value="SFH65011.1"/>
    <property type="molecule type" value="Genomic_DNA"/>
</dbReference>
<dbReference type="Proteomes" id="UP000198649">
    <property type="component" value="Unassembled WGS sequence"/>
</dbReference>
<dbReference type="OrthoDB" id="3371087at2"/>
<dbReference type="STRING" id="1005945.SAMN05216561_101296"/>
<dbReference type="Gene3D" id="3.30.530.20">
    <property type="match status" value="1"/>
</dbReference>
<reference evidence="1 2" key="1">
    <citation type="submission" date="2016-10" db="EMBL/GenBank/DDBJ databases">
        <authorList>
            <person name="de Groot N.N."/>
        </authorList>
    </citation>
    <scope>NUCLEOTIDE SEQUENCE [LARGE SCALE GENOMIC DNA]</scope>
    <source>
        <strain evidence="1 2">CGMCC 1.11156</strain>
    </source>
</reference>
<dbReference type="AlphaFoldDB" id="A0A1I3BTD7"/>
<dbReference type="InterPro" id="IPR023393">
    <property type="entry name" value="START-like_dom_sf"/>
</dbReference>
<dbReference type="InterPro" id="IPR019587">
    <property type="entry name" value="Polyketide_cyclase/dehydratase"/>
</dbReference>
<dbReference type="Pfam" id="PF10604">
    <property type="entry name" value="Polyketide_cyc2"/>
    <property type="match status" value="1"/>
</dbReference>
<gene>
    <name evidence="1" type="ORF">SAMN05216561_101296</name>
</gene>
<evidence type="ECO:0000313" key="1">
    <source>
        <dbReference type="EMBL" id="SFH65011.1"/>
    </source>
</evidence>
<dbReference type="RefSeq" id="WP_091109808.1">
    <property type="nucleotide sequence ID" value="NZ_BKAF01000001.1"/>
</dbReference>
<sequence length="144" mass="15916">MHVERSFTVTRPIEEVFAYFGDFTHTEAWDPGTVSTTRTGGDGGLGTTYANTSEFMGRRVELTYETITYDRPVRVQFRGKNKSATATDSMTFSPSSPAGSGTSIHYRADFDFGFLGNLVVPLVIRRKLDTVADETVAQMKRALA</sequence>
<accession>A0A1I3BTD7</accession>
<name>A0A1I3BTD7_9ACTN</name>
<evidence type="ECO:0000313" key="2">
    <source>
        <dbReference type="Proteomes" id="UP000198649"/>
    </source>
</evidence>